<feature type="non-terminal residue" evidence="3">
    <location>
        <position position="135"/>
    </location>
</feature>
<accession>A0ABV2ARM8</accession>
<evidence type="ECO:0000256" key="1">
    <source>
        <dbReference type="PROSITE-ProRule" id="PRU00024"/>
    </source>
</evidence>
<dbReference type="Gene3D" id="3.30.160.60">
    <property type="entry name" value="Classic Zinc Finger"/>
    <property type="match status" value="1"/>
</dbReference>
<name>A0ABV2ARM8_9EUKA</name>
<evidence type="ECO:0000259" key="2">
    <source>
        <dbReference type="PROSITE" id="PS50119"/>
    </source>
</evidence>
<dbReference type="Proteomes" id="UP001439008">
    <property type="component" value="Unassembled WGS sequence"/>
</dbReference>
<dbReference type="PROSITE" id="PS50119">
    <property type="entry name" value="ZF_BBOX"/>
    <property type="match status" value="1"/>
</dbReference>
<evidence type="ECO:0000313" key="4">
    <source>
        <dbReference type="Proteomes" id="UP001439008"/>
    </source>
</evidence>
<feature type="domain" description="B box-type" evidence="2">
    <location>
        <begin position="74"/>
        <end position="111"/>
    </location>
</feature>
<proteinExistence type="predicted"/>
<dbReference type="Pfam" id="PF00643">
    <property type="entry name" value="zf-B_box"/>
    <property type="match status" value="1"/>
</dbReference>
<dbReference type="InterPro" id="IPR000315">
    <property type="entry name" value="Znf_B-box"/>
</dbReference>
<keyword evidence="1" id="KW-0863">Zinc-finger</keyword>
<dbReference type="InterPro" id="IPR047153">
    <property type="entry name" value="TRIM45/56/19-like"/>
</dbReference>
<dbReference type="CDD" id="cd19756">
    <property type="entry name" value="Bbox2"/>
    <property type="match status" value="1"/>
</dbReference>
<comment type="caution">
    <text evidence="3">The sequence shown here is derived from an EMBL/GenBank/DDBJ whole genome shotgun (WGS) entry which is preliminary data.</text>
</comment>
<dbReference type="SUPFAM" id="SSF57845">
    <property type="entry name" value="B-box zinc-binding domain"/>
    <property type="match status" value="1"/>
</dbReference>
<evidence type="ECO:0000313" key="3">
    <source>
        <dbReference type="EMBL" id="MES1922338.1"/>
    </source>
</evidence>
<dbReference type="PANTHER" id="PTHR25462:SF296">
    <property type="entry name" value="MEIOTIC P26, ISOFORM F"/>
    <property type="match status" value="1"/>
</dbReference>
<gene>
    <name evidence="3" type="primary">TRIM45_3</name>
    <name evidence="3" type="ORF">MHBO_003845</name>
</gene>
<protein>
    <submittedName>
        <fullName evidence="3">Tripartite motif-containing protein 45</fullName>
    </submittedName>
</protein>
<dbReference type="EMBL" id="JBDODL010002609">
    <property type="protein sequence ID" value="MES1922338.1"/>
    <property type="molecule type" value="Genomic_DNA"/>
</dbReference>
<keyword evidence="4" id="KW-1185">Reference proteome</keyword>
<dbReference type="SMART" id="SM00336">
    <property type="entry name" value="BBOX"/>
    <property type="match status" value="1"/>
</dbReference>
<keyword evidence="1" id="KW-0862">Zinc</keyword>
<organism evidence="3 4">
    <name type="scientific">Bonamia ostreae</name>
    <dbReference type="NCBI Taxonomy" id="126728"/>
    <lineage>
        <taxon>Eukaryota</taxon>
        <taxon>Sar</taxon>
        <taxon>Rhizaria</taxon>
        <taxon>Endomyxa</taxon>
        <taxon>Ascetosporea</taxon>
        <taxon>Haplosporida</taxon>
        <taxon>Bonamia</taxon>
    </lineage>
</organism>
<dbReference type="PANTHER" id="PTHR25462">
    <property type="entry name" value="BONUS, ISOFORM C-RELATED"/>
    <property type="match status" value="1"/>
</dbReference>
<sequence length="135" mass="15583">MITSEDPQARAQDVKRCQLRPGKDRKFAAKMVCNTCQVNRCKDCAGHHITWNPTIRHDVITFECKKSEIIPLDCKRHKKQKCERFCEQCDTPVCLKCLVSGSHENHQVPQISEIQSSRQKLIKRDTHELESNIAP</sequence>
<keyword evidence="1" id="KW-0479">Metal-binding</keyword>
<reference evidence="3 4" key="1">
    <citation type="journal article" date="2024" name="BMC Biol.">
        <title>Comparative genomics of Ascetosporea gives new insight into the evolutionary basis for animal parasitism in Rhizaria.</title>
        <authorList>
            <person name="Hiltunen Thoren M."/>
            <person name="Onut-Brannstrom I."/>
            <person name="Alfjorden A."/>
            <person name="Peckova H."/>
            <person name="Swords F."/>
            <person name="Hooper C."/>
            <person name="Holzer A.S."/>
            <person name="Bass D."/>
            <person name="Burki F."/>
        </authorList>
    </citation>
    <scope>NUCLEOTIDE SEQUENCE [LARGE SCALE GENOMIC DNA]</scope>
    <source>
        <strain evidence="3">20-A016</strain>
    </source>
</reference>